<comment type="caution">
    <text evidence="4">The sequence shown here is derived from an EMBL/GenBank/DDBJ whole genome shotgun (WGS) entry which is preliminary data.</text>
</comment>
<feature type="transmembrane region" description="Helical" evidence="3">
    <location>
        <begin position="133"/>
        <end position="152"/>
    </location>
</feature>
<keyword evidence="2 3" id="KW-0472">Membrane</keyword>
<dbReference type="Gene3D" id="1.10.1760.20">
    <property type="match status" value="1"/>
</dbReference>
<comment type="similarity">
    <text evidence="1 2">Belongs to the BioY family.</text>
</comment>
<comment type="subcellular location">
    <subcellularLocation>
        <location evidence="2">Cell membrane</location>
        <topology evidence="2">Multi-pass membrane protein</topology>
    </subcellularLocation>
</comment>
<evidence type="ECO:0000256" key="1">
    <source>
        <dbReference type="ARBA" id="ARBA00010692"/>
    </source>
</evidence>
<name>A0A7C5DD23_UNCW3</name>
<feature type="transmembrane region" description="Helical" evidence="3">
    <location>
        <begin position="49"/>
        <end position="68"/>
    </location>
</feature>
<sequence>MTINNQTFADVFRPLNKTYRLIYDIALIFCGSIFIALSSRIAIRLPFSPVPITGQTLAVLLTGIILGSKRGFLSLLTYIFEGSVGLPVFAGGASGIIYLFGPTGGYIFGFAVAALTIGILSEKGWDRKIITTFLLMLIGNGIIYIFGLSYLSKFVGYNNILSMGLYPFLIGDVFKIILAMTLLPFGWKLVGKRDRILN</sequence>
<accession>A0A7C5DD23</accession>
<feature type="transmembrane region" description="Helical" evidence="3">
    <location>
        <begin position="104"/>
        <end position="121"/>
    </location>
</feature>
<keyword evidence="2" id="KW-0813">Transport</keyword>
<feature type="transmembrane region" description="Helical" evidence="3">
    <location>
        <begin position="21"/>
        <end position="43"/>
    </location>
</feature>
<dbReference type="PANTHER" id="PTHR34295:SF1">
    <property type="entry name" value="BIOTIN TRANSPORTER BIOY"/>
    <property type="match status" value="1"/>
</dbReference>
<feature type="transmembrane region" description="Helical" evidence="3">
    <location>
        <begin position="75"/>
        <end position="98"/>
    </location>
</feature>
<dbReference type="Pfam" id="PF02632">
    <property type="entry name" value="BioY"/>
    <property type="match status" value="1"/>
</dbReference>
<dbReference type="GO" id="GO:0005886">
    <property type="term" value="C:plasma membrane"/>
    <property type="evidence" value="ECO:0007669"/>
    <property type="project" value="UniProtKB-SubCell"/>
</dbReference>
<dbReference type="Proteomes" id="UP000886110">
    <property type="component" value="Unassembled WGS sequence"/>
</dbReference>
<dbReference type="PIRSF" id="PIRSF016661">
    <property type="entry name" value="BioY"/>
    <property type="match status" value="1"/>
</dbReference>
<feature type="transmembrane region" description="Helical" evidence="3">
    <location>
        <begin position="164"/>
        <end position="187"/>
    </location>
</feature>
<evidence type="ECO:0000313" key="4">
    <source>
        <dbReference type="EMBL" id="HHE04680.1"/>
    </source>
</evidence>
<dbReference type="EMBL" id="DRTB01000093">
    <property type="protein sequence ID" value="HHE04680.1"/>
    <property type="molecule type" value="Genomic_DNA"/>
</dbReference>
<keyword evidence="3" id="KW-1133">Transmembrane helix</keyword>
<organism evidence="4">
    <name type="scientific">candidate division WOR-3 bacterium</name>
    <dbReference type="NCBI Taxonomy" id="2052148"/>
    <lineage>
        <taxon>Bacteria</taxon>
        <taxon>Bacteria division WOR-3</taxon>
    </lineage>
</organism>
<keyword evidence="2" id="KW-1003">Cell membrane</keyword>
<keyword evidence="3" id="KW-0812">Transmembrane</keyword>
<proteinExistence type="inferred from homology"/>
<protein>
    <recommendedName>
        <fullName evidence="2">Biotin transporter</fullName>
    </recommendedName>
</protein>
<evidence type="ECO:0000256" key="3">
    <source>
        <dbReference type="SAM" id="Phobius"/>
    </source>
</evidence>
<dbReference type="InterPro" id="IPR003784">
    <property type="entry name" value="BioY"/>
</dbReference>
<reference evidence="4" key="1">
    <citation type="journal article" date="2020" name="mSystems">
        <title>Genome- and Community-Level Interaction Insights into Carbon Utilization and Element Cycling Functions of Hydrothermarchaeota in Hydrothermal Sediment.</title>
        <authorList>
            <person name="Zhou Z."/>
            <person name="Liu Y."/>
            <person name="Xu W."/>
            <person name="Pan J."/>
            <person name="Luo Z.H."/>
            <person name="Li M."/>
        </authorList>
    </citation>
    <scope>NUCLEOTIDE SEQUENCE [LARGE SCALE GENOMIC DNA]</scope>
    <source>
        <strain evidence="4">HyVt-74</strain>
    </source>
</reference>
<gene>
    <name evidence="4" type="ORF">ENL19_01300</name>
</gene>
<dbReference type="GO" id="GO:0015225">
    <property type="term" value="F:biotin transmembrane transporter activity"/>
    <property type="evidence" value="ECO:0007669"/>
    <property type="project" value="UniProtKB-UniRule"/>
</dbReference>
<dbReference type="AlphaFoldDB" id="A0A7C5DD23"/>
<evidence type="ECO:0000256" key="2">
    <source>
        <dbReference type="PIRNR" id="PIRNR016661"/>
    </source>
</evidence>
<dbReference type="PANTHER" id="PTHR34295">
    <property type="entry name" value="BIOTIN TRANSPORTER BIOY"/>
    <property type="match status" value="1"/>
</dbReference>